<dbReference type="InterPro" id="IPR014729">
    <property type="entry name" value="Rossmann-like_a/b/a_fold"/>
</dbReference>
<dbReference type="CDD" id="cd00712">
    <property type="entry name" value="AsnB"/>
    <property type="match status" value="1"/>
</dbReference>
<feature type="binding site" evidence="11">
    <location>
        <begin position="317"/>
        <end position="318"/>
    </location>
    <ligand>
        <name>ATP</name>
        <dbReference type="ChEBI" id="CHEBI:30616"/>
    </ligand>
</feature>
<feature type="binding site" evidence="11">
    <location>
        <position position="98"/>
    </location>
    <ligand>
        <name>L-glutamine</name>
        <dbReference type="ChEBI" id="CHEBI:58359"/>
    </ligand>
</feature>
<accession>M8BRC3</accession>
<evidence type="ECO:0000256" key="8">
    <source>
        <dbReference type="ARBA" id="ARBA00048741"/>
    </source>
</evidence>
<keyword evidence="1" id="KW-0436">Ligase</keyword>
<dbReference type="PANTHER" id="PTHR11772:SF2">
    <property type="entry name" value="ASPARAGINE SYNTHETASE [GLUTAMINE-HYDROLYZING]"/>
    <property type="match status" value="1"/>
</dbReference>
<dbReference type="InterPro" id="IPR033738">
    <property type="entry name" value="AsnB_N"/>
</dbReference>
<dbReference type="InterPro" id="IPR006426">
    <property type="entry name" value="Asn_synth_AEB"/>
</dbReference>
<dbReference type="PROSITE" id="PS51278">
    <property type="entry name" value="GATASE_TYPE_2"/>
    <property type="match status" value="1"/>
</dbReference>
<feature type="active site" description="For GATase activity" evidence="10">
    <location>
        <position position="2"/>
    </location>
</feature>
<evidence type="ECO:0000256" key="11">
    <source>
        <dbReference type="PIRSR" id="PIRSR001589-2"/>
    </source>
</evidence>
<evidence type="ECO:0000256" key="2">
    <source>
        <dbReference type="ARBA" id="ARBA00022605"/>
    </source>
</evidence>
<dbReference type="FunFam" id="3.40.50.620:FF:000055">
    <property type="entry name" value="Asparagine synthetase [glutamine-hydrolyzing]"/>
    <property type="match status" value="1"/>
</dbReference>
<feature type="site" description="Important for beta-aspartyl-AMP intermediate formation" evidence="12">
    <location>
        <position position="319"/>
    </location>
</feature>
<evidence type="ECO:0000256" key="3">
    <source>
        <dbReference type="ARBA" id="ARBA00022741"/>
    </source>
</evidence>
<dbReference type="EnsemblPlants" id="EMT24348">
    <property type="protein sequence ID" value="EMT24348"/>
    <property type="gene ID" value="F775_31248"/>
</dbReference>
<dbReference type="InterPro" id="IPR029055">
    <property type="entry name" value="Ntn_hydrolases_N"/>
</dbReference>
<dbReference type="AlphaFoldDB" id="M8BRC3"/>
<evidence type="ECO:0000256" key="4">
    <source>
        <dbReference type="ARBA" id="ARBA00022840"/>
    </source>
</evidence>
<evidence type="ECO:0000313" key="13">
    <source>
        <dbReference type="EnsemblPlants" id="EMT24348"/>
    </source>
</evidence>
<keyword evidence="5 10" id="KW-0061">Asparagine biosynthesis</keyword>
<dbReference type="GO" id="GO:0005524">
    <property type="term" value="F:ATP binding"/>
    <property type="evidence" value="ECO:0007669"/>
    <property type="project" value="UniProtKB-KW"/>
</dbReference>
<evidence type="ECO:0000256" key="5">
    <source>
        <dbReference type="ARBA" id="ARBA00022888"/>
    </source>
</evidence>
<dbReference type="Pfam" id="PF00733">
    <property type="entry name" value="Asn_synthase"/>
    <property type="match status" value="1"/>
</dbReference>
<evidence type="ECO:0000256" key="9">
    <source>
        <dbReference type="PIRNR" id="PIRNR001589"/>
    </source>
</evidence>
<dbReference type="PANTHER" id="PTHR11772">
    <property type="entry name" value="ASPARAGINE SYNTHETASE"/>
    <property type="match status" value="1"/>
</dbReference>
<dbReference type="CDD" id="cd01991">
    <property type="entry name" value="Asn_synthase_B_C"/>
    <property type="match status" value="1"/>
</dbReference>
<dbReference type="EC" id="6.3.5.4" evidence="9"/>
<name>M8BRC3_AEGTA</name>
<evidence type="ECO:0000256" key="6">
    <source>
        <dbReference type="ARBA" id="ARBA00022962"/>
    </source>
</evidence>
<dbReference type="SUPFAM" id="SSF56235">
    <property type="entry name" value="N-terminal nucleophile aminohydrolases (Ntn hydrolases)"/>
    <property type="match status" value="1"/>
</dbReference>
<dbReference type="GO" id="GO:0005829">
    <property type="term" value="C:cytosol"/>
    <property type="evidence" value="ECO:0007669"/>
    <property type="project" value="TreeGrafter"/>
</dbReference>
<keyword evidence="2 10" id="KW-0028">Amino-acid biosynthesis</keyword>
<evidence type="ECO:0000256" key="10">
    <source>
        <dbReference type="PIRSR" id="PIRSR001589-1"/>
    </source>
</evidence>
<sequence>MCGILAVLGVGDVSLAKRSRIIELSRRLRHRGPDWSGIHSFEDCYLAHQRLAIVDPTSGDQPLYNEDKTVVVTVNGEIYNHEELKAKLKHHKFQTGSDCEVIAHLYEEYGEEFVDMLDGMFSFVLLDTRDKSFIAARDAIGICPLYMGWGLDVIAFFLSNLSCSGLSVWFAWLFNCLNGHAMYHGEVENRLHAVIKRLMTDVPFGVLLSGGLDSSLVASVVSRHLAETKVARQWGNKLHTFCIGLKGSPDLKAAKEVADYLGTVHHELHFTVQEGIDALEEVIYHIETYDVTTIRASTPMFLMSRKIKSLGVKMVLSGEGSDEIFGGYLYFHKAPNKKELHEETCRKIKALHLYDCLRANKATSAWGLEARVPFLDKNFINVAMDLDPECKMIRRDLGRMEKWVLRNAFDDEKKPYLPKHILYRQKEQFSDGVGYSWIDGLKDHANAHVSDSMMTNASFVYPENTPTTKEAYYYRTVFEKFYPKVQKLQPAFAFIMIFPSYFICMNAARLTVPGGPSVACSTAKAVEWDAAWSKLLDPSGRAALGVHDAAYEEEKAPASVDPVLENAFHPPAHGESTLVKSAVPAAAV</sequence>
<dbReference type="Gene3D" id="3.60.20.10">
    <property type="entry name" value="Glutamine Phosphoribosylpyrophosphate, subunit 1, domain 1"/>
    <property type="match status" value="1"/>
</dbReference>
<dbReference type="InterPro" id="IPR050795">
    <property type="entry name" value="Asn_Synthetase"/>
</dbReference>
<protein>
    <recommendedName>
        <fullName evidence="9">Asparagine synthetase [glutamine-hydrolyzing]</fullName>
        <ecNumber evidence="9">6.3.5.4</ecNumber>
    </recommendedName>
</protein>
<proteinExistence type="predicted"/>
<feature type="binding site" evidence="11">
    <location>
        <position position="243"/>
    </location>
    <ligand>
        <name>ATP</name>
        <dbReference type="ChEBI" id="CHEBI:30616"/>
    </ligand>
</feature>
<keyword evidence="4 9" id="KW-0067">ATP-binding</keyword>
<dbReference type="Pfam" id="PF13537">
    <property type="entry name" value="GATase_7"/>
    <property type="match status" value="1"/>
</dbReference>
<dbReference type="InterPro" id="IPR017932">
    <property type="entry name" value="GATase_2_dom"/>
</dbReference>
<evidence type="ECO:0000256" key="7">
    <source>
        <dbReference type="ARBA" id="ARBA00029440"/>
    </source>
</evidence>
<evidence type="ECO:0000256" key="12">
    <source>
        <dbReference type="PIRSR" id="PIRSR001589-3"/>
    </source>
</evidence>
<comment type="pathway">
    <text evidence="7">Amino-acid biosynthesis.</text>
</comment>
<comment type="catalytic activity">
    <reaction evidence="8 9">
        <text>L-aspartate + L-glutamine + ATP + H2O = L-asparagine + L-glutamate + AMP + diphosphate + H(+)</text>
        <dbReference type="Rhea" id="RHEA:12228"/>
        <dbReference type="ChEBI" id="CHEBI:15377"/>
        <dbReference type="ChEBI" id="CHEBI:15378"/>
        <dbReference type="ChEBI" id="CHEBI:29985"/>
        <dbReference type="ChEBI" id="CHEBI:29991"/>
        <dbReference type="ChEBI" id="CHEBI:30616"/>
        <dbReference type="ChEBI" id="CHEBI:33019"/>
        <dbReference type="ChEBI" id="CHEBI:58048"/>
        <dbReference type="ChEBI" id="CHEBI:58359"/>
        <dbReference type="ChEBI" id="CHEBI:456215"/>
        <dbReference type="EC" id="6.3.5.4"/>
    </reaction>
</comment>
<keyword evidence="6 10" id="KW-0315">Glutamine amidotransferase</keyword>
<feature type="binding site" evidence="11">
    <location>
        <position position="207"/>
    </location>
    <ligand>
        <name>ATP</name>
        <dbReference type="ChEBI" id="CHEBI:30616"/>
    </ligand>
</feature>
<dbReference type="NCBIfam" id="NF006949">
    <property type="entry name" value="PRK09431.1"/>
    <property type="match status" value="1"/>
</dbReference>
<dbReference type="GO" id="GO:0004066">
    <property type="term" value="F:asparagine synthase (glutamine-hydrolyzing) activity"/>
    <property type="evidence" value="ECO:0007669"/>
    <property type="project" value="UniProtKB-EC"/>
</dbReference>
<dbReference type="Gene3D" id="3.40.50.620">
    <property type="entry name" value="HUPs"/>
    <property type="match status" value="1"/>
</dbReference>
<keyword evidence="3 9" id="KW-0547">Nucleotide-binding</keyword>
<reference evidence="13" key="1">
    <citation type="submission" date="2015-06" db="UniProtKB">
        <authorList>
            <consortium name="EnsemblPlants"/>
        </authorList>
    </citation>
    <scope>IDENTIFICATION</scope>
</reference>
<dbReference type="PIRSF" id="PIRSF001589">
    <property type="entry name" value="Asn_synthetase_glu-h"/>
    <property type="match status" value="1"/>
</dbReference>
<organism evidence="13">
    <name type="scientific">Aegilops tauschii</name>
    <name type="common">Tausch's goatgrass</name>
    <name type="synonym">Aegilops squarrosa</name>
    <dbReference type="NCBI Taxonomy" id="37682"/>
    <lineage>
        <taxon>Eukaryota</taxon>
        <taxon>Viridiplantae</taxon>
        <taxon>Streptophyta</taxon>
        <taxon>Embryophyta</taxon>
        <taxon>Tracheophyta</taxon>
        <taxon>Spermatophyta</taxon>
        <taxon>Magnoliopsida</taxon>
        <taxon>Liliopsida</taxon>
        <taxon>Poales</taxon>
        <taxon>Poaceae</taxon>
        <taxon>BOP clade</taxon>
        <taxon>Pooideae</taxon>
        <taxon>Triticodae</taxon>
        <taxon>Triticeae</taxon>
        <taxon>Triticinae</taxon>
        <taxon>Aegilops</taxon>
    </lineage>
</organism>
<evidence type="ECO:0000256" key="1">
    <source>
        <dbReference type="ARBA" id="ARBA00022598"/>
    </source>
</evidence>
<dbReference type="InterPro" id="IPR001962">
    <property type="entry name" value="Asn_synthase"/>
</dbReference>
<dbReference type="GO" id="GO:0006529">
    <property type="term" value="P:asparagine biosynthetic process"/>
    <property type="evidence" value="ECO:0007669"/>
    <property type="project" value="UniProtKB-KW"/>
</dbReference>
<dbReference type="SUPFAM" id="SSF52402">
    <property type="entry name" value="Adenine nucleotide alpha hydrolases-like"/>
    <property type="match status" value="1"/>
</dbReference>